<dbReference type="SFLD" id="SFLDG01129">
    <property type="entry name" value="C1.5:_HAD__Beta-PGM__Phosphata"/>
    <property type="match status" value="1"/>
</dbReference>
<evidence type="ECO:0000313" key="5">
    <source>
        <dbReference type="EMBL" id="ERJ19080.1"/>
    </source>
</evidence>
<dbReference type="SUPFAM" id="SSF56784">
    <property type="entry name" value="HAD-like"/>
    <property type="match status" value="1"/>
</dbReference>
<dbReference type="Pfam" id="PF00702">
    <property type="entry name" value="Hydrolase"/>
    <property type="match status" value="1"/>
</dbReference>
<comment type="caution">
    <text evidence="5">The sequence shown here is derived from an EMBL/GenBank/DDBJ whole genome shotgun (WGS) entry which is preliminary data.</text>
</comment>
<dbReference type="RefSeq" id="WP_006912650.1">
    <property type="nucleotide sequence ID" value="NZ_AFNV02000012.1"/>
</dbReference>
<dbReference type="GO" id="GO:0008967">
    <property type="term" value="F:phosphoglycolate phosphatase activity"/>
    <property type="evidence" value="ECO:0007669"/>
    <property type="project" value="UniProtKB-EC"/>
</dbReference>
<dbReference type="EC" id="3.1.3.18" evidence="5"/>
<dbReference type="InterPro" id="IPR051600">
    <property type="entry name" value="Beta-PGM-like"/>
</dbReference>
<dbReference type="SFLD" id="SFLDS00003">
    <property type="entry name" value="Haloacid_Dehalogenase"/>
    <property type="match status" value="1"/>
</dbReference>
<dbReference type="InterPro" id="IPR036412">
    <property type="entry name" value="HAD-like_sf"/>
</dbReference>
<reference evidence="5 6" key="2">
    <citation type="journal article" date="2013" name="PLoS ONE">
        <title>INDIGO - INtegrated Data Warehouse of MIcrobial GenOmes with Examples from the Red Sea Extremophiles.</title>
        <authorList>
            <person name="Alam I."/>
            <person name="Antunes A."/>
            <person name="Kamau A.A."/>
            <person name="Ba Alawi W."/>
            <person name="Kalkatawi M."/>
            <person name="Stingl U."/>
            <person name="Bajic V.B."/>
        </authorList>
    </citation>
    <scope>NUCLEOTIDE SEQUENCE [LARGE SCALE GENOMIC DNA]</scope>
    <source>
        <strain evidence="5 6">E1L3A</strain>
    </source>
</reference>
<name>F7Q832_9GAMM</name>
<evidence type="ECO:0000256" key="2">
    <source>
        <dbReference type="ARBA" id="ARBA00006171"/>
    </source>
</evidence>
<keyword evidence="5" id="KW-0378">Hydrolase</keyword>
<dbReference type="PANTHER" id="PTHR46193:SF10">
    <property type="entry name" value="6-PHOSPHOGLUCONATE PHOSPHATASE"/>
    <property type="match status" value="1"/>
</dbReference>
<dbReference type="InterPro" id="IPR023198">
    <property type="entry name" value="PGP-like_dom2"/>
</dbReference>
<evidence type="ECO:0000256" key="1">
    <source>
        <dbReference type="ARBA" id="ARBA00001946"/>
    </source>
</evidence>
<dbReference type="NCBIfam" id="TIGR01509">
    <property type="entry name" value="HAD-SF-IA-v3"/>
    <property type="match status" value="1"/>
</dbReference>
<dbReference type="SFLD" id="SFLDG01135">
    <property type="entry name" value="C1.5.6:_HAD__Beta-PGM__Phospha"/>
    <property type="match status" value="1"/>
</dbReference>
<dbReference type="EMBL" id="AFNV02000012">
    <property type="protein sequence ID" value="ERJ19080.1"/>
    <property type="molecule type" value="Genomic_DNA"/>
</dbReference>
<dbReference type="Proteomes" id="UP000006242">
    <property type="component" value="Unassembled WGS sequence"/>
</dbReference>
<dbReference type="GO" id="GO:0046872">
    <property type="term" value="F:metal ion binding"/>
    <property type="evidence" value="ECO:0007669"/>
    <property type="project" value="UniProtKB-KW"/>
</dbReference>
<dbReference type="Gene3D" id="3.40.50.1000">
    <property type="entry name" value="HAD superfamily/HAD-like"/>
    <property type="match status" value="1"/>
</dbReference>
<comment type="cofactor">
    <cofactor evidence="1">
        <name>Mg(2+)</name>
        <dbReference type="ChEBI" id="CHEBI:18420"/>
    </cofactor>
</comment>
<dbReference type="OrthoDB" id="9800058at2"/>
<keyword evidence="4" id="KW-0460">Magnesium</keyword>
<reference evidence="5 6" key="1">
    <citation type="journal article" date="2011" name="J. Bacteriol.">
        <title>Genome sequence of Salinisphaera shabanensis, a gammaproteobacterium from the harsh, variable environment of the brine-seawater interface of the Shaban Deep in the Red Sea.</title>
        <authorList>
            <person name="Antunes A."/>
            <person name="Alam I."/>
            <person name="Bajic V.B."/>
            <person name="Stingl U."/>
        </authorList>
    </citation>
    <scope>NUCLEOTIDE SEQUENCE [LARGE SCALE GENOMIC DNA]</scope>
    <source>
        <strain evidence="5 6">E1L3A</strain>
    </source>
</reference>
<evidence type="ECO:0000256" key="4">
    <source>
        <dbReference type="ARBA" id="ARBA00022842"/>
    </source>
</evidence>
<dbReference type="InterPro" id="IPR023214">
    <property type="entry name" value="HAD_sf"/>
</dbReference>
<comment type="similarity">
    <text evidence="2">Belongs to the HAD-like hydrolase superfamily. CbbY/CbbZ/Gph/YieH family.</text>
</comment>
<keyword evidence="3" id="KW-0479">Metal-binding</keyword>
<proteinExistence type="inferred from homology"/>
<dbReference type="PANTHER" id="PTHR46193">
    <property type="entry name" value="6-PHOSPHOGLUCONATE PHOSPHATASE"/>
    <property type="match status" value="1"/>
</dbReference>
<gene>
    <name evidence="5" type="ORF">SSPSH_001919</name>
</gene>
<dbReference type="PRINTS" id="PR00413">
    <property type="entry name" value="HADHALOGNASE"/>
</dbReference>
<dbReference type="AlphaFoldDB" id="F7Q832"/>
<accession>F7Q832</accession>
<organism evidence="5 6">
    <name type="scientific">Salinisphaera shabanensis E1L3A</name>
    <dbReference type="NCBI Taxonomy" id="1033802"/>
    <lineage>
        <taxon>Bacteria</taxon>
        <taxon>Pseudomonadati</taxon>
        <taxon>Pseudomonadota</taxon>
        <taxon>Gammaproteobacteria</taxon>
        <taxon>Salinisphaerales</taxon>
        <taxon>Salinisphaeraceae</taxon>
        <taxon>Salinisphaera</taxon>
    </lineage>
</organism>
<dbReference type="STRING" id="1033802.SSPSH_001919"/>
<evidence type="ECO:0000256" key="3">
    <source>
        <dbReference type="ARBA" id="ARBA00022723"/>
    </source>
</evidence>
<protein>
    <submittedName>
        <fullName evidence="5">Phosphoglycolate phosphatase protein</fullName>
        <ecNumber evidence="5">3.1.3.18</ecNumber>
    </submittedName>
</protein>
<dbReference type="eggNOG" id="COG0637">
    <property type="taxonomic scope" value="Bacteria"/>
</dbReference>
<dbReference type="Gene3D" id="1.10.150.240">
    <property type="entry name" value="Putative phosphatase, domain 2"/>
    <property type="match status" value="1"/>
</dbReference>
<sequence length="231" mass="24991">MTYASPTAPSRVDAVIFDCDGTLVDSELLNAQGVAEMFEADYGVVLDARAIESEFRGGQFEQMIDTLAERHGVTIPADFTPRYRQQMIDLFYRELQPMPGVRAAIEAIDLPKCVASSGPEKKLAAALDATDLARYFGDFVFSAYTIGVWKPEPDLFLTAAAALDVAPERCVVIEDSDAGVLAGHRAGMHVLGYDPHGAIGSHPEIALTRFTHFDELPGLIARLHQGGEHAG</sequence>
<dbReference type="InterPro" id="IPR006439">
    <property type="entry name" value="HAD-SF_hydro_IA"/>
</dbReference>
<keyword evidence="6" id="KW-1185">Reference proteome</keyword>
<evidence type="ECO:0000313" key="6">
    <source>
        <dbReference type="Proteomes" id="UP000006242"/>
    </source>
</evidence>